<evidence type="ECO:0000259" key="6">
    <source>
        <dbReference type="Pfam" id="PF00441"/>
    </source>
</evidence>
<dbReference type="Gene3D" id="1.10.540.10">
    <property type="entry name" value="Acyl-CoA dehydrogenase/oxidase, N-terminal domain"/>
    <property type="match status" value="1"/>
</dbReference>
<dbReference type="EMBL" id="JAVALS010000002">
    <property type="protein sequence ID" value="MDP5226574.1"/>
    <property type="molecule type" value="Genomic_DNA"/>
</dbReference>
<dbReference type="Pfam" id="PF02770">
    <property type="entry name" value="Acyl-CoA_dh_M"/>
    <property type="match status" value="1"/>
</dbReference>
<evidence type="ECO:0000259" key="7">
    <source>
        <dbReference type="Pfam" id="PF02770"/>
    </source>
</evidence>
<evidence type="ECO:0000259" key="8">
    <source>
        <dbReference type="Pfam" id="PF02771"/>
    </source>
</evidence>
<accession>A0ABT9ILU6</accession>
<protein>
    <submittedName>
        <fullName evidence="9">Acyl-CoA dehydrogenase family protein</fullName>
    </submittedName>
</protein>
<dbReference type="InterPro" id="IPR045008">
    <property type="entry name" value="ACX4-like"/>
</dbReference>
<feature type="domain" description="Acyl-CoA dehydrogenase/oxidase N-terminal" evidence="8">
    <location>
        <begin position="22"/>
        <end position="123"/>
    </location>
</feature>
<dbReference type="InterPro" id="IPR037069">
    <property type="entry name" value="AcylCoA_DH/ox_N_sf"/>
</dbReference>
<dbReference type="SUPFAM" id="SSF47203">
    <property type="entry name" value="Acyl-CoA dehydrogenase C-terminal domain-like"/>
    <property type="match status" value="1"/>
</dbReference>
<dbReference type="InterPro" id="IPR013786">
    <property type="entry name" value="AcylCoA_DH/ox_N"/>
</dbReference>
<dbReference type="InterPro" id="IPR036250">
    <property type="entry name" value="AcylCo_DH-like_C"/>
</dbReference>
<dbReference type="PANTHER" id="PTHR43188:SF1">
    <property type="entry name" value="ACYL-COA DEHYDROGENASE"/>
    <property type="match status" value="1"/>
</dbReference>
<evidence type="ECO:0000256" key="1">
    <source>
        <dbReference type="ARBA" id="ARBA00001974"/>
    </source>
</evidence>
<evidence type="ECO:0000256" key="5">
    <source>
        <dbReference type="RuleBase" id="RU362125"/>
    </source>
</evidence>
<dbReference type="Gene3D" id="1.20.140.10">
    <property type="entry name" value="Butyryl-CoA Dehydrogenase, subunit A, domain 3"/>
    <property type="match status" value="1"/>
</dbReference>
<dbReference type="Gene3D" id="2.40.110.10">
    <property type="entry name" value="Butyryl-CoA Dehydrogenase, subunit A, domain 2"/>
    <property type="match status" value="1"/>
</dbReference>
<dbReference type="InterPro" id="IPR009100">
    <property type="entry name" value="AcylCoA_DH/oxidase_NM_dom_sf"/>
</dbReference>
<evidence type="ECO:0000256" key="2">
    <source>
        <dbReference type="ARBA" id="ARBA00009347"/>
    </source>
</evidence>
<evidence type="ECO:0000256" key="3">
    <source>
        <dbReference type="ARBA" id="ARBA00022630"/>
    </source>
</evidence>
<feature type="domain" description="Acyl-CoA dehydrogenase/oxidase C-terminal" evidence="6">
    <location>
        <begin position="243"/>
        <end position="384"/>
    </location>
</feature>
<dbReference type="InterPro" id="IPR006091">
    <property type="entry name" value="Acyl-CoA_Oxase/DH_mid-dom"/>
</dbReference>
<organism evidence="9 10">
    <name type="scientific">Arthrobacter horti</name>
    <dbReference type="NCBI Taxonomy" id="3068273"/>
    <lineage>
        <taxon>Bacteria</taxon>
        <taxon>Bacillati</taxon>
        <taxon>Actinomycetota</taxon>
        <taxon>Actinomycetes</taxon>
        <taxon>Micrococcales</taxon>
        <taxon>Micrococcaceae</taxon>
        <taxon>Arthrobacter</taxon>
    </lineage>
</organism>
<comment type="caution">
    <text evidence="9">The sequence shown here is derived from an EMBL/GenBank/DDBJ whole genome shotgun (WGS) entry which is preliminary data.</text>
</comment>
<reference evidence="9 10" key="1">
    <citation type="submission" date="2023-08" db="EMBL/GenBank/DDBJ databases">
        <title>Arthrobacter horti sp. nov., isolated from forest soil.</title>
        <authorList>
            <person name="Park M."/>
        </authorList>
    </citation>
    <scope>NUCLEOTIDE SEQUENCE [LARGE SCALE GENOMIC DNA]</scope>
    <source>
        <strain evidence="9 10">YJM1</strain>
    </source>
</reference>
<dbReference type="Proteomes" id="UP001232725">
    <property type="component" value="Unassembled WGS sequence"/>
</dbReference>
<sequence length="391" mass="42706">MTERDLPSADFYGVEDLLSARERAKLAEVRDFLAAEVRPYAAEWWDRAEFPFHLLPKLAALEIGTPTRRGYSHLFMGLLIAELSRADVSIATFFMVHHDLFVESLHRFGSAEQRARLLDDAASLRTTGAFALTEPQHGSDVARGLETTAVRHGDEWVLNGSKRWIGNGTFCDHMLLWARDETPGARGAVRGFIVDGHLPGLKRTRIEGKTALRTVQNADIELIDVRVAEEDRFAGISSFADTNELLRGSRALVAWQAVGQQLAAFDVARGYAVEREQFGKPIASFQLVQDRLVKILGNAVSGATMMTRIAQLEETGAADMAQVALAKAHISAAMRESVGHARAVLGGNGIVTGYGAAKVFADAEAIYTYEGSYEVNTLIVGRRVTGVSAIH</sequence>
<keyword evidence="4 5" id="KW-0274">FAD</keyword>
<keyword evidence="3 5" id="KW-0285">Flavoprotein</keyword>
<name>A0ABT9ILU6_9MICC</name>
<comment type="similarity">
    <text evidence="2 5">Belongs to the acyl-CoA dehydrogenase family.</text>
</comment>
<dbReference type="Pfam" id="PF02771">
    <property type="entry name" value="Acyl-CoA_dh_N"/>
    <property type="match status" value="1"/>
</dbReference>
<evidence type="ECO:0000313" key="10">
    <source>
        <dbReference type="Proteomes" id="UP001232725"/>
    </source>
</evidence>
<dbReference type="Pfam" id="PF00441">
    <property type="entry name" value="Acyl-CoA_dh_1"/>
    <property type="match status" value="1"/>
</dbReference>
<dbReference type="PANTHER" id="PTHR43188">
    <property type="entry name" value="ACYL-COENZYME A OXIDASE"/>
    <property type="match status" value="1"/>
</dbReference>
<evidence type="ECO:0000256" key="4">
    <source>
        <dbReference type="ARBA" id="ARBA00022827"/>
    </source>
</evidence>
<gene>
    <name evidence="9" type="ORF">Q9R02_05330</name>
</gene>
<keyword evidence="10" id="KW-1185">Reference proteome</keyword>
<dbReference type="SUPFAM" id="SSF56645">
    <property type="entry name" value="Acyl-CoA dehydrogenase NM domain-like"/>
    <property type="match status" value="1"/>
</dbReference>
<comment type="cofactor">
    <cofactor evidence="1 5">
        <name>FAD</name>
        <dbReference type="ChEBI" id="CHEBI:57692"/>
    </cofactor>
</comment>
<feature type="domain" description="Acyl-CoA oxidase/dehydrogenase middle" evidence="7">
    <location>
        <begin position="129"/>
        <end position="225"/>
    </location>
</feature>
<dbReference type="InterPro" id="IPR009075">
    <property type="entry name" value="AcylCo_DH/oxidase_C"/>
</dbReference>
<dbReference type="RefSeq" id="WP_305995617.1">
    <property type="nucleotide sequence ID" value="NZ_JAVALS010000002.1"/>
</dbReference>
<keyword evidence="5" id="KW-0560">Oxidoreductase</keyword>
<evidence type="ECO:0000313" key="9">
    <source>
        <dbReference type="EMBL" id="MDP5226574.1"/>
    </source>
</evidence>
<dbReference type="InterPro" id="IPR046373">
    <property type="entry name" value="Acyl-CoA_Oxase/DH_mid-dom_sf"/>
</dbReference>
<proteinExistence type="inferred from homology"/>